<evidence type="ECO:0000256" key="6">
    <source>
        <dbReference type="ARBA" id="ARBA00023136"/>
    </source>
</evidence>
<proteinExistence type="inferred from homology"/>
<evidence type="ECO:0000256" key="4">
    <source>
        <dbReference type="ARBA" id="ARBA00022692"/>
    </source>
</evidence>
<keyword evidence="3" id="KW-1003">Cell membrane</keyword>
<dbReference type="RefSeq" id="WP_048877166.1">
    <property type="nucleotide sequence ID" value="NZ_BANC01000005.1"/>
</dbReference>
<dbReference type="InterPro" id="IPR000390">
    <property type="entry name" value="Small_drug/metabolite_transptr"/>
</dbReference>
<comment type="similarity">
    <text evidence="7 8">Belongs to the drug/metabolite transporter (DMT) superfamily. Small multidrug resistance (SMR) (TC 2.A.7.1) family.</text>
</comment>
<dbReference type="SUPFAM" id="SSF103481">
    <property type="entry name" value="Multidrug resistance efflux transporter EmrE"/>
    <property type="match status" value="1"/>
</dbReference>
<evidence type="ECO:0000256" key="2">
    <source>
        <dbReference type="ARBA" id="ARBA00022448"/>
    </source>
</evidence>
<comment type="caution">
    <text evidence="10">The sequence shown here is derived from an EMBL/GenBank/DDBJ whole genome shotgun (WGS) entry which is preliminary data.</text>
</comment>
<dbReference type="Pfam" id="PF00893">
    <property type="entry name" value="Multi_Drug_Res"/>
    <property type="match status" value="1"/>
</dbReference>
<keyword evidence="5 9" id="KW-1133">Transmembrane helix</keyword>
<name>A0A0D6PBU8_9PROT</name>
<evidence type="ECO:0000256" key="3">
    <source>
        <dbReference type="ARBA" id="ARBA00022475"/>
    </source>
</evidence>
<sequence length="109" mass="11833">MVYLLLAIAIACEVTATSALKLCDGFTRPVPTMVVLVGYCLSFFCLAQVVKVMPLGYAYALWCGFGIVLIIAVGYFYYRQAVDWPGLLGIGLIMAGVLIINLFSKMASH</sequence>
<dbReference type="GO" id="GO:0015297">
    <property type="term" value="F:antiporter activity"/>
    <property type="evidence" value="ECO:0007669"/>
    <property type="project" value="TreeGrafter"/>
</dbReference>
<dbReference type="GO" id="GO:0005886">
    <property type="term" value="C:plasma membrane"/>
    <property type="evidence" value="ECO:0007669"/>
    <property type="project" value="UniProtKB-SubCell"/>
</dbReference>
<evidence type="ECO:0000256" key="5">
    <source>
        <dbReference type="ARBA" id="ARBA00022989"/>
    </source>
</evidence>
<feature type="transmembrane region" description="Helical" evidence="9">
    <location>
        <begin position="57"/>
        <end position="78"/>
    </location>
</feature>
<evidence type="ECO:0000256" key="1">
    <source>
        <dbReference type="ARBA" id="ARBA00004651"/>
    </source>
</evidence>
<dbReference type="Proteomes" id="UP000032668">
    <property type="component" value="Unassembled WGS sequence"/>
</dbReference>
<dbReference type="GO" id="GO:0031460">
    <property type="term" value="P:glycine betaine transport"/>
    <property type="evidence" value="ECO:0007669"/>
    <property type="project" value="TreeGrafter"/>
</dbReference>
<dbReference type="PANTHER" id="PTHR30561:SF1">
    <property type="entry name" value="MULTIDRUG TRANSPORTER EMRE"/>
    <property type="match status" value="1"/>
</dbReference>
<keyword evidence="6 9" id="KW-0472">Membrane</keyword>
<evidence type="ECO:0000313" key="10">
    <source>
        <dbReference type="EMBL" id="GAN78673.1"/>
    </source>
</evidence>
<dbReference type="PANTHER" id="PTHR30561">
    <property type="entry name" value="SMR FAMILY PROTON-DEPENDENT DRUG EFFLUX TRANSPORTER SUGE"/>
    <property type="match status" value="1"/>
</dbReference>
<feature type="transmembrane region" description="Helical" evidence="9">
    <location>
        <begin position="84"/>
        <end position="103"/>
    </location>
</feature>
<feature type="transmembrane region" description="Helical" evidence="9">
    <location>
        <begin position="29"/>
        <end position="50"/>
    </location>
</feature>
<protein>
    <submittedName>
        <fullName evidence="10">Quaternary ammonium compound-resistance protein EmrE</fullName>
    </submittedName>
</protein>
<dbReference type="AlphaFoldDB" id="A0A0D6PBU8"/>
<dbReference type="GO" id="GO:1990961">
    <property type="term" value="P:xenobiotic detoxification by transmembrane export across the plasma membrane"/>
    <property type="evidence" value="ECO:0007669"/>
    <property type="project" value="UniProtKB-ARBA"/>
</dbReference>
<dbReference type="InterPro" id="IPR045324">
    <property type="entry name" value="Small_multidrug_res"/>
</dbReference>
<keyword evidence="4 8" id="KW-0812">Transmembrane</keyword>
<keyword evidence="11" id="KW-1185">Reference proteome</keyword>
<dbReference type="EMBL" id="BANC01000005">
    <property type="protein sequence ID" value="GAN78673.1"/>
    <property type="molecule type" value="Genomic_DNA"/>
</dbReference>
<dbReference type="GO" id="GO:0015220">
    <property type="term" value="F:choline transmembrane transporter activity"/>
    <property type="evidence" value="ECO:0007669"/>
    <property type="project" value="TreeGrafter"/>
</dbReference>
<evidence type="ECO:0000256" key="7">
    <source>
        <dbReference type="ARBA" id="ARBA00038032"/>
    </source>
</evidence>
<reference evidence="10 11" key="1">
    <citation type="submission" date="2012-11" db="EMBL/GenBank/DDBJ databases">
        <title>Whole genome sequence of Acidocella aminolytica 101 = DSM 11237.</title>
        <authorList>
            <person name="Azuma Y."/>
            <person name="Higashiura N."/>
            <person name="Hirakawa H."/>
            <person name="Matsushita K."/>
        </authorList>
    </citation>
    <scope>NUCLEOTIDE SEQUENCE [LARGE SCALE GENOMIC DNA]</scope>
    <source>
        <strain evidence="11">101 / DSM 11237</strain>
    </source>
</reference>
<dbReference type="FunFam" id="1.10.3730.20:FF:000001">
    <property type="entry name" value="Quaternary ammonium compound resistance transporter SugE"/>
    <property type="match status" value="1"/>
</dbReference>
<organism evidence="10 11">
    <name type="scientific">Acidocella aminolytica 101 = DSM 11237</name>
    <dbReference type="NCBI Taxonomy" id="1120923"/>
    <lineage>
        <taxon>Bacteria</taxon>
        <taxon>Pseudomonadati</taxon>
        <taxon>Pseudomonadota</taxon>
        <taxon>Alphaproteobacteria</taxon>
        <taxon>Acetobacterales</taxon>
        <taxon>Acidocellaceae</taxon>
        <taxon>Acidocella</taxon>
    </lineage>
</organism>
<evidence type="ECO:0000256" key="9">
    <source>
        <dbReference type="SAM" id="Phobius"/>
    </source>
</evidence>
<evidence type="ECO:0000256" key="8">
    <source>
        <dbReference type="RuleBase" id="RU003942"/>
    </source>
</evidence>
<dbReference type="STRING" id="1120923.SAMN02746095_00486"/>
<dbReference type="Gene3D" id="1.10.3730.20">
    <property type="match status" value="1"/>
</dbReference>
<dbReference type="GO" id="GO:0015199">
    <property type="term" value="F:amino-acid betaine transmembrane transporter activity"/>
    <property type="evidence" value="ECO:0007669"/>
    <property type="project" value="TreeGrafter"/>
</dbReference>
<accession>A0A0D6PBU8</accession>
<evidence type="ECO:0000313" key="11">
    <source>
        <dbReference type="Proteomes" id="UP000032668"/>
    </source>
</evidence>
<gene>
    <name evidence="10" type="ORF">Aam_005_072</name>
</gene>
<keyword evidence="2" id="KW-0813">Transport</keyword>
<dbReference type="InterPro" id="IPR037185">
    <property type="entry name" value="EmrE-like"/>
</dbReference>
<comment type="subcellular location">
    <subcellularLocation>
        <location evidence="1 8">Cell membrane</location>
        <topology evidence="1 8">Multi-pass membrane protein</topology>
    </subcellularLocation>
</comment>